<keyword evidence="1" id="KW-0812">Transmembrane</keyword>
<evidence type="ECO:0000313" key="2">
    <source>
        <dbReference type="EMBL" id="KKQ71199.1"/>
    </source>
</evidence>
<evidence type="ECO:0000313" key="3">
    <source>
        <dbReference type="Proteomes" id="UP000034022"/>
    </source>
</evidence>
<protein>
    <recommendedName>
        <fullName evidence="4">Glycerophosphoryl diester phosphodiesterase membrane domain-containing protein</fullName>
    </recommendedName>
</protein>
<organism evidence="2 3">
    <name type="scientific">Candidatus Falkowbacteria bacterium GW2011_GWE1_38_31</name>
    <dbReference type="NCBI Taxonomy" id="1618638"/>
    <lineage>
        <taxon>Bacteria</taxon>
        <taxon>Candidatus Falkowiibacteriota</taxon>
    </lineage>
</organism>
<reference evidence="2 3" key="1">
    <citation type="journal article" date="2015" name="Nature">
        <title>rRNA introns, odd ribosomes, and small enigmatic genomes across a large radiation of phyla.</title>
        <authorList>
            <person name="Brown C.T."/>
            <person name="Hug L.A."/>
            <person name="Thomas B.C."/>
            <person name="Sharon I."/>
            <person name="Castelle C.J."/>
            <person name="Singh A."/>
            <person name="Wilkins M.J."/>
            <person name="Williams K.H."/>
            <person name="Banfield J.F."/>
        </authorList>
    </citation>
    <scope>NUCLEOTIDE SEQUENCE [LARGE SCALE GENOMIC DNA]</scope>
</reference>
<name>A0A0G0MBT2_9BACT</name>
<feature type="transmembrane region" description="Helical" evidence="1">
    <location>
        <begin position="138"/>
        <end position="165"/>
    </location>
</feature>
<dbReference type="Proteomes" id="UP000034022">
    <property type="component" value="Unassembled WGS sequence"/>
</dbReference>
<feature type="transmembrane region" description="Helical" evidence="1">
    <location>
        <begin position="232"/>
        <end position="261"/>
    </location>
</feature>
<proteinExistence type="predicted"/>
<feature type="transmembrane region" description="Helical" evidence="1">
    <location>
        <begin position="177"/>
        <end position="200"/>
    </location>
</feature>
<comment type="caution">
    <text evidence="2">The sequence shown here is derived from an EMBL/GenBank/DDBJ whole genome shotgun (WGS) entry which is preliminary data.</text>
</comment>
<feature type="transmembrane region" description="Helical" evidence="1">
    <location>
        <begin position="20"/>
        <end position="41"/>
    </location>
</feature>
<feature type="transmembrane region" description="Helical" evidence="1">
    <location>
        <begin position="84"/>
        <end position="117"/>
    </location>
</feature>
<sequence>MSLYRTILKRAWDNTWQHKYLWFFGLFAALLGNGGELELIFRNYDGQARDVLFPTWQRFAETGIFNGSALSNIANLARTEPYTLFLALTTLFIIVLLVMFILWLTIISQVAIVHNTAKIKHDKEHDFKDGVMQGIKNFWPVLGFNLIIKLISAVLLFLIGLPIFFGFVKTTFTINLTYVLMFIIFIPISLVLSFVFKFAIVHTVVKGQKFLESIKSGFELFKKNWLVSMEMAILLFFINFLTGIALLMMFLILAVPLLFAILMFSKLFAFINFWLFIMSAIILLLLMVVFVGSMLSTFQISAWTHLFMELVGKGGVSKLVRVFGKEK</sequence>
<keyword evidence="1" id="KW-1133">Transmembrane helix</keyword>
<dbReference type="EMBL" id="LBUU01000001">
    <property type="protein sequence ID" value="KKQ71199.1"/>
    <property type="molecule type" value="Genomic_DNA"/>
</dbReference>
<gene>
    <name evidence="2" type="ORF">US91_C0001G0126</name>
</gene>
<dbReference type="AlphaFoldDB" id="A0A0G0MBT2"/>
<accession>A0A0G0MBT2</accession>
<evidence type="ECO:0000256" key="1">
    <source>
        <dbReference type="SAM" id="Phobius"/>
    </source>
</evidence>
<feature type="transmembrane region" description="Helical" evidence="1">
    <location>
        <begin position="267"/>
        <end position="291"/>
    </location>
</feature>
<keyword evidence="1" id="KW-0472">Membrane</keyword>
<evidence type="ECO:0008006" key="4">
    <source>
        <dbReference type="Google" id="ProtNLM"/>
    </source>
</evidence>